<accession>A0ABM8DTR5</accession>
<dbReference type="PANTHER" id="PTHR30250:SF11">
    <property type="entry name" value="O-ANTIGEN TRANSPORTER-RELATED"/>
    <property type="match status" value="1"/>
</dbReference>
<evidence type="ECO:0000256" key="2">
    <source>
        <dbReference type="ARBA" id="ARBA00022475"/>
    </source>
</evidence>
<evidence type="ECO:0000256" key="5">
    <source>
        <dbReference type="ARBA" id="ARBA00023136"/>
    </source>
</evidence>
<feature type="transmembrane region" description="Helical" evidence="6">
    <location>
        <begin position="144"/>
        <end position="162"/>
    </location>
</feature>
<feature type="transmembrane region" description="Helical" evidence="6">
    <location>
        <begin position="206"/>
        <end position="224"/>
    </location>
</feature>
<dbReference type="RefSeq" id="WP_286354188.1">
    <property type="nucleotide sequence ID" value="NZ_AP027079.1"/>
</dbReference>
<dbReference type="PANTHER" id="PTHR30250">
    <property type="entry name" value="PST FAMILY PREDICTED COLANIC ACID TRANSPORTER"/>
    <property type="match status" value="1"/>
</dbReference>
<comment type="subcellular location">
    <subcellularLocation>
        <location evidence="1">Cell membrane</location>
        <topology evidence="1">Multi-pass membrane protein</topology>
    </subcellularLocation>
</comment>
<keyword evidence="3 6" id="KW-0812">Transmembrane</keyword>
<feature type="transmembrane region" description="Helical" evidence="6">
    <location>
        <begin position="395"/>
        <end position="415"/>
    </location>
</feature>
<evidence type="ECO:0000256" key="1">
    <source>
        <dbReference type="ARBA" id="ARBA00004651"/>
    </source>
</evidence>
<evidence type="ECO:0000256" key="4">
    <source>
        <dbReference type="ARBA" id="ARBA00022989"/>
    </source>
</evidence>
<reference evidence="8" key="1">
    <citation type="journal article" date="2023" name="Int. J. Syst. Evol. Microbiol.">
        <title>Mesoterricola silvestris gen. nov., sp. nov., Mesoterricola sediminis sp. nov., Geothrix oryzae sp. nov., Geothrix edaphica sp. nov., Geothrix rubra sp. nov., and Geothrix limicola sp. nov., six novel members of Acidobacteriota isolated from soils.</title>
        <authorList>
            <person name="Itoh H."/>
            <person name="Sugisawa Y."/>
            <person name="Mise K."/>
            <person name="Xu Z."/>
            <person name="Kuniyasu M."/>
            <person name="Ushijima N."/>
            <person name="Kawano K."/>
            <person name="Kobayashi E."/>
            <person name="Shiratori Y."/>
            <person name="Masuda Y."/>
            <person name="Senoo K."/>
        </authorList>
    </citation>
    <scope>NUCLEOTIDE SEQUENCE [LARGE SCALE GENOMIC DNA]</scope>
    <source>
        <strain evidence="8">Red222</strain>
    </source>
</reference>
<evidence type="ECO:0000313" key="8">
    <source>
        <dbReference type="Proteomes" id="UP001242010"/>
    </source>
</evidence>
<keyword evidence="8" id="KW-1185">Reference proteome</keyword>
<proteinExistence type="predicted"/>
<organism evidence="7 8">
    <name type="scientific">Geothrix oryzae</name>
    <dbReference type="NCBI Taxonomy" id="2927975"/>
    <lineage>
        <taxon>Bacteria</taxon>
        <taxon>Pseudomonadati</taxon>
        <taxon>Acidobacteriota</taxon>
        <taxon>Holophagae</taxon>
        <taxon>Holophagales</taxon>
        <taxon>Holophagaceae</taxon>
        <taxon>Geothrix</taxon>
    </lineage>
</organism>
<dbReference type="InterPro" id="IPR002797">
    <property type="entry name" value="Polysacc_synth"/>
</dbReference>
<dbReference type="Pfam" id="PF01943">
    <property type="entry name" value="Polysacc_synt"/>
    <property type="match status" value="1"/>
</dbReference>
<evidence type="ECO:0000313" key="7">
    <source>
        <dbReference type="EMBL" id="BDU70469.1"/>
    </source>
</evidence>
<feature type="transmembrane region" description="Helical" evidence="6">
    <location>
        <begin position="422"/>
        <end position="442"/>
    </location>
</feature>
<feature type="transmembrane region" description="Helical" evidence="6">
    <location>
        <begin position="368"/>
        <end position="389"/>
    </location>
</feature>
<name>A0ABM8DTR5_9BACT</name>
<feature type="transmembrane region" description="Helical" evidence="6">
    <location>
        <begin position="114"/>
        <end position="132"/>
    </location>
</feature>
<dbReference type="EMBL" id="AP027079">
    <property type="protein sequence ID" value="BDU70469.1"/>
    <property type="molecule type" value="Genomic_DNA"/>
</dbReference>
<dbReference type="Proteomes" id="UP001242010">
    <property type="component" value="Chromosome"/>
</dbReference>
<feature type="transmembrane region" description="Helical" evidence="6">
    <location>
        <begin position="331"/>
        <end position="356"/>
    </location>
</feature>
<feature type="transmembrane region" description="Helical" evidence="6">
    <location>
        <begin position="78"/>
        <end position="102"/>
    </location>
</feature>
<sequence>MSIQRVGHSLNAFDVKWMVDNYNMIKFLSKSINSPLAKSTLLYTGGDAIGKAIPFFLLPIVTKYLTTTDFGILSNFSVAVQIFTAICALNTYSALTVSYFSLKEEERASYISNLIYLICLLAFACLLVVVIFSDLIAQRLGISLLWQILAIVSSLATSIFMLHTSVLRMEKRPIMFSSIQIFQALIAGLLAIYFVVILKWNWQGRVLSMVGGSILSVIVSLWLLMKERHIFTKIDVKNIKEAFSFGLPLLPHTLSFWFKSGVDKIILTNIVSLSANGVYSIALTLVSVIGIFTGSFFNAYSPLMYKDLSLIDQVSHTESIELKLKLVKISYLFSCLLITVCFGCYFMMSWIIPIFFRGDYLGALRVLPFLMLTLFFEGMYSIVSGYIFYRKKTKVLGSITFGSSLLQMALTIVLVKRFGIMGAAYSSVLVSITTFLLVFGYANTLYELPWLLRRR</sequence>
<gene>
    <name evidence="7" type="primary">cpsL</name>
    <name evidence="7" type="ORF">GETHOR_25700</name>
</gene>
<dbReference type="InterPro" id="IPR050833">
    <property type="entry name" value="Poly_Biosynth_Transport"/>
</dbReference>
<keyword evidence="2" id="KW-1003">Cell membrane</keyword>
<feature type="transmembrane region" description="Helical" evidence="6">
    <location>
        <begin position="278"/>
        <end position="300"/>
    </location>
</feature>
<feature type="transmembrane region" description="Helical" evidence="6">
    <location>
        <begin position="48"/>
        <end position="66"/>
    </location>
</feature>
<feature type="transmembrane region" description="Helical" evidence="6">
    <location>
        <begin position="174"/>
        <end position="200"/>
    </location>
</feature>
<evidence type="ECO:0000256" key="6">
    <source>
        <dbReference type="SAM" id="Phobius"/>
    </source>
</evidence>
<evidence type="ECO:0000256" key="3">
    <source>
        <dbReference type="ARBA" id="ARBA00022692"/>
    </source>
</evidence>
<protein>
    <submittedName>
        <fullName evidence="7">Polysaccharide biosynthesis protein</fullName>
    </submittedName>
</protein>
<keyword evidence="5 6" id="KW-0472">Membrane</keyword>
<keyword evidence="4 6" id="KW-1133">Transmembrane helix</keyword>